<evidence type="ECO:0000313" key="2">
    <source>
        <dbReference type="EMBL" id="AHF23841.1"/>
    </source>
</evidence>
<feature type="domain" description="DUF1858" evidence="1">
    <location>
        <begin position="18"/>
        <end position="69"/>
    </location>
</feature>
<name>W0FGP7_9BACT</name>
<accession>W0FGP7</accession>
<reference evidence="2" key="1">
    <citation type="journal article" date="2013" name="PLoS ONE">
        <title>Metagenomic insights into the carbohydrate-active enzymes carried by the microorganisms adhering to solid digesta in the rumen of cows.</title>
        <authorList>
            <person name="Wang L."/>
            <person name="Hatem A."/>
            <person name="Catalyurek U.V."/>
            <person name="Morrison M."/>
            <person name="Yu Z."/>
        </authorList>
    </citation>
    <scope>NUCLEOTIDE SEQUENCE</scope>
</reference>
<dbReference type="InterPro" id="IPR015077">
    <property type="entry name" value="DUF1858"/>
</dbReference>
<organism evidence="2">
    <name type="scientific">uncultured bacterium Contig1767</name>
    <dbReference type="NCBI Taxonomy" id="1393509"/>
    <lineage>
        <taxon>Bacteria</taxon>
        <taxon>environmental samples</taxon>
    </lineage>
</organism>
<dbReference type="NCBIfam" id="TIGR03980">
    <property type="entry name" value="prismane_assoc"/>
    <property type="match status" value="1"/>
</dbReference>
<dbReference type="PANTHER" id="PTHR39341">
    <property type="entry name" value="BSL7085 PROTEIN"/>
    <property type="match status" value="1"/>
</dbReference>
<proteinExistence type="predicted"/>
<protein>
    <submittedName>
        <fullName evidence="2">Putative sulfite reductase assimilatory-type</fullName>
    </submittedName>
</protein>
<sequence>MFPEFRRRIFTMAESYVTGETLVGEIVSQYPEAIEVLLSIGMHCLGCPASRAESLADACAVHGMPVDRVIEAINAKIAEAR</sequence>
<dbReference type="EMBL" id="KC246776">
    <property type="protein sequence ID" value="AHF23841.1"/>
    <property type="molecule type" value="Genomic_DNA"/>
</dbReference>
<dbReference type="Pfam" id="PF08984">
    <property type="entry name" value="DUF1858"/>
    <property type="match status" value="1"/>
</dbReference>
<dbReference type="AlphaFoldDB" id="W0FGP7"/>
<dbReference type="InterPro" id="IPR038062">
    <property type="entry name" value="ScdA-like_N_sf"/>
</dbReference>
<evidence type="ECO:0000259" key="1">
    <source>
        <dbReference type="Pfam" id="PF08984"/>
    </source>
</evidence>
<dbReference type="Gene3D" id="1.10.3910.10">
    <property type="entry name" value="SP0561-like"/>
    <property type="match status" value="1"/>
</dbReference>
<dbReference type="PANTHER" id="PTHR39341:SF1">
    <property type="entry name" value="DUF1858 DOMAIN-CONTAINING PROTEIN"/>
    <property type="match status" value="1"/>
</dbReference>
<dbReference type="SUPFAM" id="SSF140683">
    <property type="entry name" value="SP0561-like"/>
    <property type="match status" value="1"/>
</dbReference>
<dbReference type="InterPro" id="IPR023883">
    <property type="entry name" value="CHP03980_redox-disulphide"/>
</dbReference>